<dbReference type="OMA" id="MPVQYPA"/>
<dbReference type="InterPro" id="IPR027266">
    <property type="entry name" value="TrmE/GcvT-like"/>
</dbReference>
<dbReference type="InterPro" id="IPR013977">
    <property type="entry name" value="GcvT_C"/>
</dbReference>
<evidence type="ECO:0000313" key="16">
    <source>
        <dbReference type="Proteomes" id="UP000054350"/>
    </source>
</evidence>
<dbReference type="SUPFAM" id="SSF101790">
    <property type="entry name" value="Aminomethyltransferase beta-barrel domain"/>
    <property type="match status" value="1"/>
</dbReference>
<evidence type="ECO:0000256" key="9">
    <source>
        <dbReference type="ARBA" id="ARBA00031395"/>
    </source>
</evidence>
<sequence length="400" mass="42394">MLRNASLTVVKRLSARALATDAAAAAPAKRTALYDFHVAQGAKMVPFAGWDMPLQYADKSHVQAHMHCREAASIFDVSHMLQTRWTGKDAIEFIESLVVGDIQALAPGAATLSLFTNAQGGIIDDTVIQRLATNPSELYVVSNAGCADKDLAHIRAQLEQFRAKGKDVNVDVIEDHSLLALQGPKAIAALEKLAGTSLASLPFMAGTALKIRDVPVHVTRCGYTGEDGVEISVPHGSAAALAEWLLQDPAVAMAGLGARDSLRLEAGLCLYGHDMDESVSPVEATLLWTIGKRRRAEGGFLGAESILSQIGGPITKRRVGLVVQGAPAREGAKIVNAEGQEIGQITSGCPSPVLKKNVAMGYVAKGFTKAGSEVNVVVRGKTQKATVTKMPFVPHNYFRG</sequence>
<dbReference type="Pfam" id="PF01571">
    <property type="entry name" value="GCV_T"/>
    <property type="match status" value="1"/>
</dbReference>
<dbReference type="GO" id="GO:0008483">
    <property type="term" value="F:transaminase activity"/>
    <property type="evidence" value="ECO:0007669"/>
    <property type="project" value="UniProtKB-KW"/>
</dbReference>
<dbReference type="GO" id="GO:0005739">
    <property type="term" value="C:mitochondrion"/>
    <property type="evidence" value="ECO:0007669"/>
    <property type="project" value="UniProtKB-SubCell"/>
</dbReference>
<accession>A0A0L0SJH1</accession>
<proteinExistence type="inferred from homology"/>
<feature type="binding site" evidence="11">
    <location>
        <position position="230"/>
    </location>
    <ligand>
        <name>substrate</name>
    </ligand>
</feature>
<dbReference type="FunFam" id="4.10.1250.10:FF:000002">
    <property type="entry name" value="Aminomethyltransferase"/>
    <property type="match status" value="1"/>
</dbReference>
<dbReference type="Proteomes" id="UP000054350">
    <property type="component" value="Unassembled WGS sequence"/>
</dbReference>
<keyword evidence="16" id="KW-1185">Reference proteome</keyword>
<keyword evidence="6 12" id="KW-0808">Transferase</keyword>
<dbReference type="FunFam" id="3.30.70.1400:FF:000001">
    <property type="entry name" value="Aminomethyltransferase"/>
    <property type="match status" value="1"/>
</dbReference>
<reference evidence="16" key="2">
    <citation type="submission" date="2009-11" db="EMBL/GenBank/DDBJ databases">
        <title>The Genome Sequence of Allomyces macrogynus strain ATCC 38327.</title>
        <authorList>
            <consortium name="The Broad Institute Genome Sequencing Platform"/>
            <person name="Russ C."/>
            <person name="Cuomo C."/>
            <person name="Shea T."/>
            <person name="Young S.K."/>
            <person name="Zeng Q."/>
            <person name="Koehrsen M."/>
            <person name="Haas B."/>
            <person name="Borodovsky M."/>
            <person name="Guigo R."/>
            <person name="Alvarado L."/>
            <person name="Berlin A."/>
            <person name="Borenstein D."/>
            <person name="Chen Z."/>
            <person name="Engels R."/>
            <person name="Freedman E."/>
            <person name="Gellesch M."/>
            <person name="Goldberg J."/>
            <person name="Griggs A."/>
            <person name="Gujja S."/>
            <person name="Heiman D."/>
            <person name="Hepburn T."/>
            <person name="Howarth C."/>
            <person name="Jen D."/>
            <person name="Larson L."/>
            <person name="Lewis B."/>
            <person name="Mehta T."/>
            <person name="Park D."/>
            <person name="Pearson M."/>
            <person name="Roberts A."/>
            <person name="Saif S."/>
            <person name="Shenoy N."/>
            <person name="Sisk P."/>
            <person name="Stolte C."/>
            <person name="Sykes S."/>
            <person name="Walk T."/>
            <person name="White J."/>
            <person name="Yandava C."/>
            <person name="Burger G."/>
            <person name="Gray M.W."/>
            <person name="Holland P.W.H."/>
            <person name="King N."/>
            <person name="Lang F.B.F."/>
            <person name="Roger A.J."/>
            <person name="Ruiz-Trillo I."/>
            <person name="Lander E."/>
            <person name="Nusbaum C."/>
        </authorList>
    </citation>
    <scope>NUCLEOTIDE SEQUENCE [LARGE SCALE GENOMIC DNA]</scope>
    <source>
        <strain evidence="16">ATCC 38327</strain>
    </source>
</reference>
<evidence type="ECO:0000256" key="8">
    <source>
        <dbReference type="ARBA" id="ARBA00023128"/>
    </source>
</evidence>
<evidence type="ECO:0000313" key="15">
    <source>
        <dbReference type="EMBL" id="KNE62515.1"/>
    </source>
</evidence>
<protein>
    <recommendedName>
        <fullName evidence="4 12">Aminomethyltransferase</fullName>
        <ecNumber evidence="4 12">2.1.2.10</ecNumber>
    </recommendedName>
    <alternativeName>
        <fullName evidence="9 12">Glycine cleavage system T protein</fullName>
    </alternativeName>
</protein>
<keyword evidence="5 12" id="KW-0032">Aminotransferase</keyword>
<dbReference type="Gene3D" id="4.10.1250.10">
    <property type="entry name" value="Aminomethyltransferase fragment"/>
    <property type="match status" value="1"/>
</dbReference>
<evidence type="ECO:0000256" key="7">
    <source>
        <dbReference type="ARBA" id="ARBA00022946"/>
    </source>
</evidence>
<dbReference type="EC" id="2.1.2.10" evidence="4 12"/>
<dbReference type="AlphaFoldDB" id="A0A0L0SJH1"/>
<comment type="subunit">
    <text evidence="3 12">The glycine cleavage system is composed of four proteins: P, T, L and H.</text>
</comment>
<gene>
    <name evidence="15" type="ORF">AMAG_07727</name>
</gene>
<organism evidence="15 16">
    <name type="scientific">Allomyces macrogynus (strain ATCC 38327)</name>
    <name type="common">Allomyces javanicus var. macrogynus</name>
    <dbReference type="NCBI Taxonomy" id="578462"/>
    <lineage>
        <taxon>Eukaryota</taxon>
        <taxon>Fungi</taxon>
        <taxon>Fungi incertae sedis</taxon>
        <taxon>Blastocladiomycota</taxon>
        <taxon>Blastocladiomycetes</taxon>
        <taxon>Blastocladiales</taxon>
        <taxon>Blastocladiaceae</taxon>
        <taxon>Allomyces</taxon>
    </lineage>
</organism>
<dbReference type="NCBIfam" id="NF001567">
    <property type="entry name" value="PRK00389.1"/>
    <property type="match status" value="1"/>
</dbReference>
<dbReference type="InterPro" id="IPR028896">
    <property type="entry name" value="GcvT/YgfZ/DmdA"/>
</dbReference>
<dbReference type="eggNOG" id="KOG2770">
    <property type="taxonomic scope" value="Eukaryota"/>
</dbReference>
<evidence type="ECO:0000256" key="1">
    <source>
        <dbReference type="ARBA" id="ARBA00004173"/>
    </source>
</evidence>
<evidence type="ECO:0000256" key="3">
    <source>
        <dbReference type="ARBA" id="ARBA00011690"/>
    </source>
</evidence>
<evidence type="ECO:0000256" key="12">
    <source>
        <dbReference type="RuleBase" id="RU003981"/>
    </source>
</evidence>
<dbReference type="EMBL" id="GG745340">
    <property type="protein sequence ID" value="KNE62515.1"/>
    <property type="molecule type" value="Genomic_DNA"/>
</dbReference>
<evidence type="ECO:0000256" key="2">
    <source>
        <dbReference type="ARBA" id="ARBA00008609"/>
    </source>
</evidence>
<dbReference type="STRING" id="578462.A0A0L0SJH1"/>
<comment type="catalytic activity">
    <reaction evidence="10 12">
        <text>N(6)-[(R)-S(8)-aminomethyldihydrolipoyl]-L-lysyl-[protein] + (6S)-5,6,7,8-tetrahydrofolate = N(6)-[(R)-dihydrolipoyl]-L-lysyl-[protein] + (6R)-5,10-methylene-5,6,7,8-tetrahydrofolate + NH4(+)</text>
        <dbReference type="Rhea" id="RHEA:16945"/>
        <dbReference type="Rhea" id="RHEA-COMP:10475"/>
        <dbReference type="Rhea" id="RHEA-COMP:10492"/>
        <dbReference type="ChEBI" id="CHEBI:15636"/>
        <dbReference type="ChEBI" id="CHEBI:28938"/>
        <dbReference type="ChEBI" id="CHEBI:57453"/>
        <dbReference type="ChEBI" id="CHEBI:83100"/>
        <dbReference type="ChEBI" id="CHEBI:83143"/>
        <dbReference type="EC" id="2.1.2.10"/>
    </reaction>
</comment>
<keyword evidence="8 12" id="KW-0496">Mitochondrion</keyword>
<dbReference type="InterPro" id="IPR029043">
    <property type="entry name" value="GcvT/YgfZ_C"/>
</dbReference>
<feature type="domain" description="Aminomethyltransferase C-terminal" evidence="14">
    <location>
        <begin position="316"/>
        <end position="393"/>
    </location>
</feature>
<dbReference type="PANTHER" id="PTHR43757:SF2">
    <property type="entry name" value="AMINOMETHYLTRANSFERASE, MITOCHONDRIAL"/>
    <property type="match status" value="1"/>
</dbReference>
<dbReference type="Gene3D" id="3.30.70.1400">
    <property type="entry name" value="Aminomethyltransferase beta-barrel domains"/>
    <property type="match status" value="1"/>
</dbReference>
<name>A0A0L0SJH1_ALLM3</name>
<dbReference type="GO" id="GO:0006546">
    <property type="term" value="P:glycine catabolic process"/>
    <property type="evidence" value="ECO:0007669"/>
    <property type="project" value="InterPro"/>
</dbReference>
<evidence type="ECO:0000259" key="13">
    <source>
        <dbReference type="Pfam" id="PF01571"/>
    </source>
</evidence>
<dbReference type="GO" id="GO:0004047">
    <property type="term" value="F:aminomethyltransferase activity"/>
    <property type="evidence" value="ECO:0007669"/>
    <property type="project" value="UniProtKB-EC"/>
</dbReference>
<evidence type="ECO:0000259" key="14">
    <source>
        <dbReference type="Pfam" id="PF08669"/>
    </source>
</evidence>
<dbReference type="PANTHER" id="PTHR43757">
    <property type="entry name" value="AMINOMETHYLTRANSFERASE"/>
    <property type="match status" value="1"/>
</dbReference>
<evidence type="ECO:0000256" key="10">
    <source>
        <dbReference type="ARBA" id="ARBA00047665"/>
    </source>
</evidence>
<reference evidence="15 16" key="1">
    <citation type="submission" date="2009-11" db="EMBL/GenBank/DDBJ databases">
        <title>Annotation of Allomyces macrogynus ATCC 38327.</title>
        <authorList>
            <consortium name="The Broad Institute Genome Sequencing Platform"/>
            <person name="Russ C."/>
            <person name="Cuomo C."/>
            <person name="Burger G."/>
            <person name="Gray M.W."/>
            <person name="Holland P.W.H."/>
            <person name="King N."/>
            <person name="Lang F.B.F."/>
            <person name="Roger A.J."/>
            <person name="Ruiz-Trillo I."/>
            <person name="Young S.K."/>
            <person name="Zeng Q."/>
            <person name="Gargeya S."/>
            <person name="Fitzgerald M."/>
            <person name="Haas B."/>
            <person name="Abouelleil A."/>
            <person name="Alvarado L."/>
            <person name="Arachchi H.M."/>
            <person name="Berlin A."/>
            <person name="Chapman S.B."/>
            <person name="Gearin G."/>
            <person name="Goldberg J."/>
            <person name="Griggs A."/>
            <person name="Gujja S."/>
            <person name="Hansen M."/>
            <person name="Heiman D."/>
            <person name="Howarth C."/>
            <person name="Larimer J."/>
            <person name="Lui A."/>
            <person name="MacDonald P.J.P."/>
            <person name="McCowen C."/>
            <person name="Montmayeur A."/>
            <person name="Murphy C."/>
            <person name="Neiman D."/>
            <person name="Pearson M."/>
            <person name="Priest M."/>
            <person name="Roberts A."/>
            <person name="Saif S."/>
            <person name="Shea T."/>
            <person name="Sisk P."/>
            <person name="Stolte C."/>
            <person name="Sykes S."/>
            <person name="Wortman J."/>
            <person name="Nusbaum C."/>
            <person name="Birren B."/>
        </authorList>
    </citation>
    <scope>NUCLEOTIDE SEQUENCE [LARGE SCALE GENOMIC DNA]</scope>
    <source>
        <strain evidence="15 16">ATCC 38327</strain>
    </source>
</reference>
<dbReference type="VEuPathDB" id="FungiDB:AMAG_07727"/>
<dbReference type="NCBIfam" id="TIGR00528">
    <property type="entry name" value="gcvT"/>
    <property type="match status" value="1"/>
</dbReference>
<dbReference type="Gene3D" id="3.30.1360.120">
    <property type="entry name" value="Probable tRNA modification gtpase trme, domain 1"/>
    <property type="match status" value="1"/>
</dbReference>
<dbReference type="SUPFAM" id="SSF103025">
    <property type="entry name" value="Folate-binding domain"/>
    <property type="match status" value="1"/>
</dbReference>
<keyword evidence="7 12" id="KW-0809">Transit peptide</keyword>
<dbReference type="OrthoDB" id="10263536at2759"/>
<dbReference type="InterPro" id="IPR006222">
    <property type="entry name" value="GCVT_N"/>
</dbReference>
<dbReference type="GO" id="GO:0005960">
    <property type="term" value="C:glycine cleavage complex"/>
    <property type="evidence" value="ECO:0007669"/>
    <property type="project" value="InterPro"/>
</dbReference>
<dbReference type="Pfam" id="PF08669">
    <property type="entry name" value="GCV_T_C"/>
    <property type="match status" value="1"/>
</dbReference>
<evidence type="ECO:0000256" key="11">
    <source>
        <dbReference type="PIRSR" id="PIRSR006487-1"/>
    </source>
</evidence>
<feature type="domain" description="GCVT N-terminal" evidence="13">
    <location>
        <begin position="33"/>
        <end position="292"/>
    </location>
</feature>
<comment type="function">
    <text evidence="12">The glycine cleavage system catalyzes the degradation of glycine.</text>
</comment>
<comment type="similarity">
    <text evidence="2 12">Belongs to the GcvT family.</text>
</comment>
<dbReference type="InterPro" id="IPR006223">
    <property type="entry name" value="GcvT"/>
</dbReference>
<evidence type="ECO:0000256" key="5">
    <source>
        <dbReference type="ARBA" id="ARBA00022576"/>
    </source>
</evidence>
<evidence type="ECO:0000256" key="6">
    <source>
        <dbReference type="ARBA" id="ARBA00022679"/>
    </source>
</evidence>
<evidence type="ECO:0000256" key="4">
    <source>
        <dbReference type="ARBA" id="ARBA00012616"/>
    </source>
</evidence>
<dbReference type="Gene3D" id="2.40.30.110">
    <property type="entry name" value="Aminomethyltransferase beta-barrel domains"/>
    <property type="match status" value="1"/>
</dbReference>
<dbReference type="PIRSF" id="PIRSF006487">
    <property type="entry name" value="GcvT"/>
    <property type="match status" value="1"/>
</dbReference>
<dbReference type="FunFam" id="2.40.30.110:FF:000002">
    <property type="entry name" value="Aminomethyltransferase"/>
    <property type="match status" value="1"/>
</dbReference>
<comment type="subcellular location">
    <subcellularLocation>
        <location evidence="1 12">Mitochondrion</location>
    </subcellularLocation>
</comment>